<evidence type="ECO:0000313" key="2">
    <source>
        <dbReference type="Proteomes" id="UP000790377"/>
    </source>
</evidence>
<name>A0ACB8A4N7_9AGAM</name>
<evidence type="ECO:0000313" key="1">
    <source>
        <dbReference type="EMBL" id="KAH7908469.1"/>
    </source>
</evidence>
<gene>
    <name evidence="1" type="ORF">BJ138DRAFT_352526</name>
</gene>
<protein>
    <submittedName>
        <fullName evidence="1">Uncharacterized protein</fullName>
    </submittedName>
</protein>
<keyword evidence="2" id="KW-1185">Reference proteome</keyword>
<comment type="caution">
    <text evidence="1">The sequence shown here is derived from an EMBL/GenBank/DDBJ whole genome shotgun (WGS) entry which is preliminary data.</text>
</comment>
<dbReference type="EMBL" id="MU267820">
    <property type="protein sequence ID" value="KAH7908469.1"/>
    <property type="molecule type" value="Genomic_DNA"/>
</dbReference>
<accession>A0ACB8A4N7</accession>
<proteinExistence type="predicted"/>
<sequence length="1302" mass="140428">MQKNEPPFFSDSDDRWNGQNNAHENASLIDESRPVGQVEKDTSSITAPRIRFICYILHTLLVAIHLILLALWSRHIEHRVTVPIGSQSDTVSIGITVALQGFFTILGAALIVTTQQLALRRNLLQYQTLTGTHDQSAAWSGFGAALRSLWAQKDLPAAIGGVSLIALYLLLISVLHVSSSSLLNLQTYNETGSAAVPTVLGMPPNLGNLFTANYDWADASGVASMIGKVNDLSTVGVINATVYDTLRDTTGIGTATVNASTFLSTCRSLPNVTADSVEAPTGPDDNLVNTFNVTTTIGGSKYVYYNVPAFVQNSLSYIGWAADPSSSKEQNLGQLVFVAVPPIFDDQDNVGSTIPYLRIIGFDSNDNVIYETVTMQVMGCSLSYLNQTAQVGVQTNQLLEAVPSPPNPSQDWESVSWPVVNGTDITNWFDMGFNLSILSTSAELFGHGQSRFFSVLNLRMMDLIGYHTNVSATNQSSVPSPHVTIGELEVALSNVAAAMVWVGARMNTTAAFVGDPFQLYTGQTGVKTSFTQSRLNINTLPVAVGLGSSFTLFILAIMLVREPRRLNTSPNDPAFGAVGILQILWLSSRHPNARRRIGDAPSASENKLRRTGMFNIAFGQTSIGMEQPEPSVDDQTSPLVQLGTISAVGNRAGRLPYQPFTPNRSLSLKQSSKTYGWNEEADRFLEMDELNSDTPHDAPRRRQPSITSSTVSELTRGSPFLVWSCYIMYGLLVAIHLVLLGLWPGHVEHRVTIPVGEQSDTASVALTVILQAFFTLYSAGIIFMTQRLALRSNLLGRQTLTAVHDECGAWTGIGAAVITLWSQIKAPASVRGVLFITIYLSCIVVLHVSSSTLIGLQTYNNTLQTTVPVSFGMPPNMSAYLSSTIPFAPNTTILATVAGKIAELSTTGLWGATVYDTLTDTSGLGNTTVNATTFFSNCYSIPDTTVSIDNKTGMYNVSSAPANMYFDVLPLPQNGINIVGSISPDSNDYISRLVFFVVPPIPDSQGNTGSTVPVQREIIQSNGSSVNETIQMQALACSLSAINQTAAIDVSTNNLLSLDPATPESLQQWQTFQWVTSDSITEQISSLAAILFAGTTSSVEISSKCNSLMDEMTWNSCSFSDIDIRIMDMLGFYTNLAAGNQSTVPTPNVNLVDFENALGNMYAAISWAGSRLYEDSGTSEDVSSTKMVTKYFLESRLNINLLPVAFGLGASSVLAALAVLLTRVHKVPAALTTKPVVASPGILQTIWLASRHPDAHDRIAEVRNPSNEELRRAGMFDISLGRLPIDETTWSIEKSNTASTGA</sequence>
<organism evidence="1 2">
    <name type="scientific">Hygrophoropsis aurantiaca</name>
    <dbReference type="NCBI Taxonomy" id="72124"/>
    <lineage>
        <taxon>Eukaryota</taxon>
        <taxon>Fungi</taxon>
        <taxon>Dikarya</taxon>
        <taxon>Basidiomycota</taxon>
        <taxon>Agaricomycotina</taxon>
        <taxon>Agaricomycetes</taxon>
        <taxon>Agaricomycetidae</taxon>
        <taxon>Boletales</taxon>
        <taxon>Coniophorineae</taxon>
        <taxon>Hygrophoropsidaceae</taxon>
        <taxon>Hygrophoropsis</taxon>
    </lineage>
</organism>
<reference evidence="1" key="1">
    <citation type="journal article" date="2021" name="New Phytol.">
        <title>Evolutionary innovations through gain and loss of genes in the ectomycorrhizal Boletales.</title>
        <authorList>
            <person name="Wu G."/>
            <person name="Miyauchi S."/>
            <person name="Morin E."/>
            <person name="Kuo A."/>
            <person name="Drula E."/>
            <person name="Varga T."/>
            <person name="Kohler A."/>
            <person name="Feng B."/>
            <person name="Cao Y."/>
            <person name="Lipzen A."/>
            <person name="Daum C."/>
            <person name="Hundley H."/>
            <person name="Pangilinan J."/>
            <person name="Johnson J."/>
            <person name="Barry K."/>
            <person name="LaButti K."/>
            <person name="Ng V."/>
            <person name="Ahrendt S."/>
            <person name="Min B."/>
            <person name="Choi I.G."/>
            <person name="Park H."/>
            <person name="Plett J.M."/>
            <person name="Magnuson J."/>
            <person name="Spatafora J.W."/>
            <person name="Nagy L.G."/>
            <person name="Henrissat B."/>
            <person name="Grigoriev I.V."/>
            <person name="Yang Z.L."/>
            <person name="Xu J."/>
            <person name="Martin F.M."/>
        </authorList>
    </citation>
    <scope>NUCLEOTIDE SEQUENCE</scope>
    <source>
        <strain evidence="1">ATCC 28755</strain>
    </source>
</reference>
<dbReference type="Proteomes" id="UP000790377">
    <property type="component" value="Unassembled WGS sequence"/>
</dbReference>